<dbReference type="InterPro" id="IPR036291">
    <property type="entry name" value="NAD(P)-bd_dom_sf"/>
</dbReference>
<evidence type="ECO:0000256" key="2">
    <source>
        <dbReference type="ARBA" id="ARBA00023002"/>
    </source>
</evidence>
<keyword evidence="2" id="KW-0560">Oxidoreductase</keyword>
<evidence type="ECO:0000256" key="1">
    <source>
        <dbReference type="ARBA" id="ARBA00006484"/>
    </source>
</evidence>
<evidence type="ECO:0000256" key="3">
    <source>
        <dbReference type="RuleBase" id="RU000363"/>
    </source>
</evidence>
<dbReference type="Proteomes" id="UP000037405">
    <property type="component" value="Unassembled WGS sequence"/>
</dbReference>
<dbReference type="Gene3D" id="3.40.50.720">
    <property type="entry name" value="NAD(P)-binding Rossmann-like Domain"/>
    <property type="match status" value="1"/>
</dbReference>
<dbReference type="InterPro" id="IPR002347">
    <property type="entry name" value="SDR_fam"/>
</dbReference>
<comment type="caution">
    <text evidence="4">The sequence shown here is derived from an EMBL/GenBank/DDBJ whole genome shotgun (WGS) entry which is preliminary data.</text>
</comment>
<dbReference type="CDD" id="cd05374">
    <property type="entry name" value="17beta-HSD-like_SDR_c"/>
    <property type="match status" value="1"/>
</dbReference>
<dbReference type="PATRIC" id="fig|189381.12.peg.1086"/>
<dbReference type="GO" id="GO:0016491">
    <property type="term" value="F:oxidoreductase activity"/>
    <property type="evidence" value="ECO:0007669"/>
    <property type="project" value="UniProtKB-KW"/>
</dbReference>
<protein>
    <submittedName>
        <fullName evidence="4">Short-chain dehydrogenase</fullName>
    </submittedName>
</protein>
<dbReference type="PANTHER" id="PTHR43976:SF16">
    <property type="entry name" value="SHORT-CHAIN DEHYDROGENASE_REDUCTASE FAMILY PROTEIN"/>
    <property type="match status" value="1"/>
</dbReference>
<sequence length="272" mass="29803">MTAKTIVITGASSGIGKATALYFAENGWNVAATMRSPEKEIELKKNGNIQLYRLDVTDHGSIEAARDQILSDFPKVDAVLNNAGFGLMGPFELAEDDQIRKQFEVNVFGLFEVTKAFLPHFRKNKDGMFINVSSLGGRVAFPYLSLYHSTKWAVEGFTESLGFELSQLGIKAKLIEPGGVATDFDGRSLEKTSSETIKDYDAGMAAFQERFVSNIESSEPITIAKVVFEAATDGTDRIRYAAGQDAIQALKAREQSGDEAFIKVTKERSFGK</sequence>
<dbReference type="PRINTS" id="PR00081">
    <property type="entry name" value="GDHRDH"/>
</dbReference>
<dbReference type="PRINTS" id="PR00080">
    <property type="entry name" value="SDRFAMILY"/>
</dbReference>
<dbReference type="PANTHER" id="PTHR43976">
    <property type="entry name" value="SHORT CHAIN DEHYDROGENASE"/>
    <property type="match status" value="1"/>
</dbReference>
<dbReference type="Pfam" id="PF00106">
    <property type="entry name" value="adh_short"/>
    <property type="match status" value="1"/>
</dbReference>
<dbReference type="RefSeq" id="WP_053427005.1">
    <property type="nucleotide sequence ID" value="NZ_JAMQJB010000003.1"/>
</dbReference>
<evidence type="ECO:0000313" key="5">
    <source>
        <dbReference type="Proteomes" id="UP000037405"/>
    </source>
</evidence>
<comment type="similarity">
    <text evidence="1 3">Belongs to the short-chain dehydrogenases/reductases (SDR) family.</text>
</comment>
<dbReference type="AlphaFoldDB" id="A0A0M0GPV0"/>
<name>A0A0M0GPV0_9BACI</name>
<organism evidence="4 5">
    <name type="scientific">Rossellomorea marisflavi</name>
    <dbReference type="NCBI Taxonomy" id="189381"/>
    <lineage>
        <taxon>Bacteria</taxon>
        <taxon>Bacillati</taxon>
        <taxon>Bacillota</taxon>
        <taxon>Bacilli</taxon>
        <taxon>Bacillales</taxon>
        <taxon>Bacillaceae</taxon>
        <taxon>Rossellomorea</taxon>
    </lineage>
</organism>
<evidence type="ECO:0000313" key="4">
    <source>
        <dbReference type="EMBL" id="KON91813.1"/>
    </source>
</evidence>
<dbReference type="SUPFAM" id="SSF51735">
    <property type="entry name" value="NAD(P)-binding Rossmann-fold domains"/>
    <property type="match status" value="1"/>
</dbReference>
<reference evidence="5" key="1">
    <citation type="submission" date="2015-07" db="EMBL/GenBank/DDBJ databases">
        <title>Fjat-14235 jcm11544.</title>
        <authorList>
            <person name="Liu B."/>
            <person name="Wang J."/>
            <person name="Zhu Y."/>
            <person name="Liu G."/>
            <person name="Chen Q."/>
            <person name="Chen Z."/>
            <person name="Lan J."/>
            <person name="Che J."/>
            <person name="Ge C."/>
            <person name="Shi H."/>
            <person name="Pan Z."/>
            <person name="Liu X."/>
        </authorList>
    </citation>
    <scope>NUCLEOTIDE SEQUENCE [LARGE SCALE GENOMIC DNA]</scope>
    <source>
        <strain evidence="5">JCM 11544</strain>
    </source>
</reference>
<dbReference type="InterPro" id="IPR051911">
    <property type="entry name" value="SDR_oxidoreductase"/>
</dbReference>
<dbReference type="OrthoDB" id="9775296at2"/>
<gene>
    <name evidence="4" type="ORF">AF331_04820</name>
</gene>
<proteinExistence type="inferred from homology"/>
<keyword evidence="5" id="KW-1185">Reference proteome</keyword>
<dbReference type="EMBL" id="LGUE01000001">
    <property type="protein sequence ID" value="KON91813.1"/>
    <property type="molecule type" value="Genomic_DNA"/>
</dbReference>
<accession>A0A0M0GPV0</accession>
<dbReference type="STRING" id="189381.GCA_900166615_03328"/>